<evidence type="ECO:0008006" key="4">
    <source>
        <dbReference type="Google" id="ProtNLM"/>
    </source>
</evidence>
<evidence type="ECO:0000313" key="3">
    <source>
        <dbReference type="Proteomes" id="UP001165041"/>
    </source>
</evidence>
<feature type="transmembrane region" description="Helical" evidence="1">
    <location>
        <begin position="128"/>
        <end position="148"/>
    </location>
</feature>
<dbReference type="Gene3D" id="1.20.1250.20">
    <property type="entry name" value="MFS general substrate transporter like domains"/>
    <property type="match status" value="1"/>
</dbReference>
<reference evidence="2" key="1">
    <citation type="submission" date="2023-02" db="EMBL/GenBank/DDBJ databases">
        <title>Kitasatospora phosalacinea NBRC 14627.</title>
        <authorList>
            <person name="Ichikawa N."/>
            <person name="Sato H."/>
            <person name="Tonouchi N."/>
        </authorList>
    </citation>
    <scope>NUCLEOTIDE SEQUENCE</scope>
    <source>
        <strain evidence="2">NBRC 14627</strain>
    </source>
</reference>
<dbReference type="SUPFAM" id="SSF103473">
    <property type="entry name" value="MFS general substrate transporter"/>
    <property type="match status" value="1"/>
</dbReference>
<dbReference type="AlphaFoldDB" id="A0A9W6V431"/>
<feature type="transmembrane region" description="Helical" evidence="1">
    <location>
        <begin position="37"/>
        <end position="57"/>
    </location>
</feature>
<dbReference type="EMBL" id="BSSA01000033">
    <property type="protein sequence ID" value="GLW74296.1"/>
    <property type="molecule type" value="Genomic_DNA"/>
</dbReference>
<evidence type="ECO:0000256" key="1">
    <source>
        <dbReference type="SAM" id="Phobius"/>
    </source>
</evidence>
<keyword evidence="1" id="KW-0812">Transmembrane</keyword>
<dbReference type="InterPro" id="IPR036259">
    <property type="entry name" value="MFS_trans_sf"/>
</dbReference>
<keyword evidence="1" id="KW-1133">Transmembrane helix</keyword>
<proteinExistence type="predicted"/>
<sequence>MLRSALALAAVAAAGVLPVVALLGPLLVRERGWDAGAAGLPAAGQAVGMLAAALVAARRGTLARPALGAGLGLLAAALGTAGLAAAGTPLAAAAAAAVVGAGSSGFAVHLGPVVLGGAPATHLARLQALLTFVQSAALALANPAWGALAAGFGATAALLGCALLTGAAGGAALLTAVARRC</sequence>
<gene>
    <name evidence="2" type="ORF">Kpho02_65940</name>
</gene>
<dbReference type="Proteomes" id="UP001165041">
    <property type="component" value="Unassembled WGS sequence"/>
</dbReference>
<evidence type="ECO:0000313" key="2">
    <source>
        <dbReference type="EMBL" id="GLW74296.1"/>
    </source>
</evidence>
<organism evidence="2 3">
    <name type="scientific">Kitasatospora phosalacinea</name>
    <dbReference type="NCBI Taxonomy" id="2065"/>
    <lineage>
        <taxon>Bacteria</taxon>
        <taxon>Bacillati</taxon>
        <taxon>Actinomycetota</taxon>
        <taxon>Actinomycetes</taxon>
        <taxon>Kitasatosporales</taxon>
        <taxon>Streptomycetaceae</taxon>
        <taxon>Kitasatospora</taxon>
    </lineage>
</organism>
<feature type="transmembrane region" description="Helical" evidence="1">
    <location>
        <begin position="92"/>
        <end position="116"/>
    </location>
</feature>
<comment type="caution">
    <text evidence="2">The sequence shown here is derived from an EMBL/GenBank/DDBJ whole genome shotgun (WGS) entry which is preliminary data.</text>
</comment>
<protein>
    <recommendedName>
        <fullName evidence="4">Major facilitator superfamily (MFS) profile domain-containing protein</fullName>
    </recommendedName>
</protein>
<dbReference type="RefSeq" id="WP_285739895.1">
    <property type="nucleotide sequence ID" value="NZ_BSSA01000033.1"/>
</dbReference>
<name>A0A9W6V431_9ACTN</name>
<keyword evidence="1" id="KW-0472">Membrane</keyword>
<feature type="transmembrane region" description="Helical" evidence="1">
    <location>
        <begin position="154"/>
        <end position="178"/>
    </location>
</feature>
<accession>A0A9W6V431</accession>
<feature type="transmembrane region" description="Helical" evidence="1">
    <location>
        <begin position="66"/>
        <end position="86"/>
    </location>
</feature>